<keyword evidence="1" id="KW-0805">Transcription regulation</keyword>
<comment type="caution">
    <text evidence="7">The sequence shown here is derived from an EMBL/GenBank/DDBJ whole genome shotgun (WGS) entry which is preliminary data.</text>
</comment>
<reference evidence="7 8" key="1">
    <citation type="submission" date="2022-05" db="EMBL/GenBank/DDBJ databases">
        <authorList>
            <consortium name="Genoscope - CEA"/>
            <person name="William W."/>
        </authorList>
    </citation>
    <scope>NUCLEOTIDE SEQUENCE [LARGE SCALE GENOMIC DNA]</scope>
</reference>
<dbReference type="InterPro" id="IPR004826">
    <property type="entry name" value="bZIP_Maf"/>
</dbReference>
<feature type="compositionally biased region" description="Polar residues" evidence="5">
    <location>
        <begin position="42"/>
        <end position="61"/>
    </location>
</feature>
<name>A0ABN8QF74_9CNID</name>
<evidence type="ECO:0000313" key="8">
    <source>
        <dbReference type="Proteomes" id="UP001159405"/>
    </source>
</evidence>
<dbReference type="Pfam" id="PF03131">
    <property type="entry name" value="bZIP_Maf"/>
    <property type="match status" value="1"/>
</dbReference>
<sequence length="188" mass="21322">MESGNDIFALKESSPTSSIKANGSHHLNTFLAAPISAKNDRGSGNTSAFDQHQQNTPSRFTPGSKTKRKSGSKRNQNKTNKVSDPVPTLSDGKLEKMTIKELNKYTHGIPKQQAQKIKKRRRILKNRKYALKCRLKTVQKRTKTAEENKSLEKRISAAKEELKTVTKQRDYYKSKYLQLHASLESEFS</sequence>
<dbReference type="PANTHER" id="PTHR10129">
    <property type="entry name" value="TRANSCRIPTION FACTOR MAF"/>
    <property type="match status" value="1"/>
</dbReference>
<evidence type="ECO:0000256" key="4">
    <source>
        <dbReference type="SAM" id="Coils"/>
    </source>
</evidence>
<keyword evidence="8" id="KW-1185">Reference proteome</keyword>
<dbReference type="Gene3D" id="1.20.5.170">
    <property type="match status" value="1"/>
</dbReference>
<evidence type="ECO:0000313" key="7">
    <source>
        <dbReference type="EMBL" id="CAH3161121.1"/>
    </source>
</evidence>
<keyword evidence="3" id="KW-0804">Transcription</keyword>
<feature type="domain" description="Basic leucine zipper" evidence="6">
    <location>
        <begin position="89"/>
        <end position="180"/>
    </location>
</feature>
<dbReference type="EMBL" id="CALNXK010000119">
    <property type="protein sequence ID" value="CAH3161121.1"/>
    <property type="molecule type" value="Genomic_DNA"/>
</dbReference>
<proteinExistence type="predicted"/>
<feature type="region of interest" description="Disordered" evidence="5">
    <location>
        <begin position="1"/>
        <end position="93"/>
    </location>
</feature>
<protein>
    <recommendedName>
        <fullName evidence="6">Basic leucine zipper domain-containing protein</fullName>
    </recommendedName>
</protein>
<dbReference type="PANTHER" id="PTHR10129:SF50">
    <property type="entry name" value="BZIP DOMAIN-CONTAINING PROTEIN"/>
    <property type="match status" value="1"/>
</dbReference>
<feature type="compositionally biased region" description="Polar residues" evidence="5">
    <location>
        <begin position="13"/>
        <end position="27"/>
    </location>
</feature>
<evidence type="ECO:0000256" key="1">
    <source>
        <dbReference type="ARBA" id="ARBA00023015"/>
    </source>
</evidence>
<keyword evidence="4" id="KW-0175">Coiled coil</keyword>
<dbReference type="SUPFAM" id="SSF47454">
    <property type="entry name" value="A DNA-binding domain in eukaryotic transcription factors"/>
    <property type="match status" value="1"/>
</dbReference>
<evidence type="ECO:0000256" key="3">
    <source>
        <dbReference type="ARBA" id="ARBA00023163"/>
    </source>
</evidence>
<accession>A0ABN8QF74</accession>
<evidence type="ECO:0000259" key="6">
    <source>
        <dbReference type="Pfam" id="PF03131"/>
    </source>
</evidence>
<keyword evidence="2" id="KW-0238">DNA-binding</keyword>
<dbReference type="InterPro" id="IPR024874">
    <property type="entry name" value="Transcription_factor_Maf_fam"/>
</dbReference>
<dbReference type="Proteomes" id="UP001159405">
    <property type="component" value="Unassembled WGS sequence"/>
</dbReference>
<evidence type="ECO:0000256" key="2">
    <source>
        <dbReference type="ARBA" id="ARBA00023125"/>
    </source>
</evidence>
<evidence type="ECO:0000256" key="5">
    <source>
        <dbReference type="SAM" id="MobiDB-lite"/>
    </source>
</evidence>
<dbReference type="InterPro" id="IPR008917">
    <property type="entry name" value="TF_DNA-bd_sf"/>
</dbReference>
<feature type="coiled-coil region" evidence="4">
    <location>
        <begin position="141"/>
        <end position="168"/>
    </location>
</feature>
<organism evidence="7 8">
    <name type="scientific">Porites lobata</name>
    <dbReference type="NCBI Taxonomy" id="104759"/>
    <lineage>
        <taxon>Eukaryota</taxon>
        <taxon>Metazoa</taxon>
        <taxon>Cnidaria</taxon>
        <taxon>Anthozoa</taxon>
        <taxon>Hexacorallia</taxon>
        <taxon>Scleractinia</taxon>
        <taxon>Fungiina</taxon>
        <taxon>Poritidae</taxon>
        <taxon>Porites</taxon>
    </lineage>
</organism>
<gene>
    <name evidence="7" type="ORF">PLOB_00004324</name>
</gene>
<feature type="compositionally biased region" description="Basic residues" evidence="5">
    <location>
        <begin position="65"/>
        <end position="76"/>
    </location>
</feature>